<gene>
    <name evidence="1" type="ORF">KC01_LOCUS30098</name>
</gene>
<proteinExistence type="predicted"/>
<evidence type="ECO:0000313" key="1">
    <source>
        <dbReference type="EMBL" id="CAL1602311.1"/>
    </source>
</evidence>
<dbReference type="Proteomes" id="UP001497482">
    <property type="component" value="Chromosome 3"/>
</dbReference>
<reference evidence="1 2" key="1">
    <citation type="submission" date="2024-04" db="EMBL/GenBank/DDBJ databases">
        <authorList>
            <person name="Waldvogel A.-M."/>
            <person name="Schoenle A."/>
        </authorList>
    </citation>
    <scope>NUCLEOTIDE SEQUENCE [LARGE SCALE GENOMIC DNA]</scope>
</reference>
<accession>A0AAV2LJV7</accession>
<protein>
    <submittedName>
        <fullName evidence="1">Uncharacterized protein</fullName>
    </submittedName>
</protein>
<keyword evidence="2" id="KW-1185">Reference proteome</keyword>
<sequence length="99" mass="10521">MEADIWPPNQCKGGRRLLSDAARWSGVVRRRGASPGWAEWAAHNPLPFIAQAPFPNMPSVENGCADFGGGGGGMVTGGVVWCWGVGWELVYLHGTLAAE</sequence>
<name>A0AAV2LJV7_KNICA</name>
<dbReference type="EMBL" id="OZ035825">
    <property type="protein sequence ID" value="CAL1602311.1"/>
    <property type="molecule type" value="Genomic_DNA"/>
</dbReference>
<organism evidence="1 2">
    <name type="scientific">Knipowitschia caucasica</name>
    <name type="common">Caucasian dwarf goby</name>
    <name type="synonym">Pomatoschistus caucasicus</name>
    <dbReference type="NCBI Taxonomy" id="637954"/>
    <lineage>
        <taxon>Eukaryota</taxon>
        <taxon>Metazoa</taxon>
        <taxon>Chordata</taxon>
        <taxon>Craniata</taxon>
        <taxon>Vertebrata</taxon>
        <taxon>Euteleostomi</taxon>
        <taxon>Actinopterygii</taxon>
        <taxon>Neopterygii</taxon>
        <taxon>Teleostei</taxon>
        <taxon>Neoteleostei</taxon>
        <taxon>Acanthomorphata</taxon>
        <taxon>Gobiaria</taxon>
        <taxon>Gobiiformes</taxon>
        <taxon>Gobioidei</taxon>
        <taxon>Gobiidae</taxon>
        <taxon>Gobiinae</taxon>
        <taxon>Knipowitschia</taxon>
    </lineage>
</organism>
<dbReference type="AlphaFoldDB" id="A0AAV2LJV7"/>
<evidence type="ECO:0000313" key="2">
    <source>
        <dbReference type="Proteomes" id="UP001497482"/>
    </source>
</evidence>